<dbReference type="EMBL" id="JAGIZQ010000003">
    <property type="protein sequence ID" value="KAH6636378.1"/>
    <property type="molecule type" value="Genomic_DNA"/>
</dbReference>
<keyword evidence="2" id="KW-1185">Reference proteome</keyword>
<reference evidence="1 2" key="1">
    <citation type="journal article" date="2021" name="Nat. Commun.">
        <title>Genetic determinants of endophytism in the Arabidopsis root mycobiome.</title>
        <authorList>
            <person name="Mesny F."/>
            <person name="Miyauchi S."/>
            <person name="Thiergart T."/>
            <person name="Pickel B."/>
            <person name="Atanasova L."/>
            <person name="Karlsson M."/>
            <person name="Huettel B."/>
            <person name="Barry K.W."/>
            <person name="Haridas S."/>
            <person name="Chen C."/>
            <person name="Bauer D."/>
            <person name="Andreopoulos W."/>
            <person name="Pangilinan J."/>
            <person name="LaButti K."/>
            <person name="Riley R."/>
            <person name="Lipzen A."/>
            <person name="Clum A."/>
            <person name="Drula E."/>
            <person name="Henrissat B."/>
            <person name="Kohler A."/>
            <person name="Grigoriev I.V."/>
            <person name="Martin F.M."/>
            <person name="Hacquard S."/>
        </authorList>
    </citation>
    <scope>NUCLEOTIDE SEQUENCE [LARGE SCALE GENOMIC DNA]</scope>
    <source>
        <strain evidence="1 2">MPI-SDFR-AT-0079</strain>
    </source>
</reference>
<accession>A0ACB7PBB2</accession>
<organism evidence="1 2">
    <name type="scientific">Chaetomium tenue</name>
    <dbReference type="NCBI Taxonomy" id="1854479"/>
    <lineage>
        <taxon>Eukaryota</taxon>
        <taxon>Fungi</taxon>
        <taxon>Dikarya</taxon>
        <taxon>Ascomycota</taxon>
        <taxon>Pezizomycotina</taxon>
        <taxon>Sordariomycetes</taxon>
        <taxon>Sordariomycetidae</taxon>
        <taxon>Sordariales</taxon>
        <taxon>Chaetomiaceae</taxon>
        <taxon>Chaetomium</taxon>
    </lineage>
</organism>
<name>A0ACB7PBB2_9PEZI</name>
<gene>
    <name evidence="1" type="ORF">F5144DRAFT_177235</name>
</gene>
<dbReference type="Proteomes" id="UP000724584">
    <property type="component" value="Unassembled WGS sequence"/>
</dbReference>
<evidence type="ECO:0000313" key="1">
    <source>
        <dbReference type="EMBL" id="KAH6636378.1"/>
    </source>
</evidence>
<sequence>MTFDSSALSTALSGSFFLIAFCFLFLSGWRGPIKTASSGVSFVCFLSAHMYVSGLDWDLWAERLPSCMSAGGSRLGLGLGVAVAVVVEEVCNGWRFTIPGLIYPLVYQAECPRASSSVGERRLRTL</sequence>
<evidence type="ECO:0000313" key="2">
    <source>
        <dbReference type="Proteomes" id="UP000724584"/>
    </source>
</evidence>
<proteinExistence type="predicted"/>
<protein>
    <submittedName>
        <fullName evidence="1">Uncharacterized protein</fullName>
    </submittedName>
</protein>
<comment type="caution">
    <text evidence="1">The sequence shown here is derived from an EMBL/GenBank/DDBJ whole genome shotgun (WGS) entry which is preliminary data.</text>
</comment>